<dbReference type="AlphaFoldDB" id="A0A1I0GUF9"/>
<feature type="compositionally biased region" description="Basic and acidic residues" evidence="1">
    <location>
        <begin position="838"/>
        <end position="859"/>
    </location>
</feature>
<organism evidence="2 3">
    <name type="scientific">Paracoccus homiensis</name>
    <dbReference type="NCBI Taxonomy" id="364199"/>
    <lineage>
        <taxon>Bacteria</taxon>
        <taxon>Pseudomonadati</taxon>
        <taxon>Pseudomonadota</taxon>
        <taxon>Alphaproteobacteria</taxon>
        <taxon>Rhodobacterales</taxon>
        <taxon>Paracoccaceae</taxon>
        <taxon>Paracoccus</taxon>
    </lineage>
</organism>
<dbReference type="RefSeq" id="WP_139206518.1">
    <property type="nucleotide sequence ID" value="NZ_FOHO01000009.1"/>
</dbReference>
<dbReference type="SUPFAM" id="SSF53955">
    <property type="entry name" value="Lysozyme-like"/>
    <property type="match status" value="1"/>
</dbReference>
<dbReference type="Proteomes" id="UP000199180">
    <property type="component" value="Unassembled WGS sequence"/>
</dbReference>
<dbReference type="Gene3D" id="1.10.530.10">
    <property type="match status" value="1"/>
</dbReference>
<protein>
    <recommendedName>
        <fullName evidence="4">Transglycosylase SLT domain-containing protein</fullName>
    </recommendedName>
</protein>
<accession>A0A1I0GUF9</accession>
<name>A0A1I0GUF9_9RHOB</name>
<dbReference type="CDD" id="cd00442">
    <property type="entry name" value="Lyz-like"/>
    <property type="match status" value="1"/>
</dbReference>
<dbReference type="STRING" id="364199.SAMN04489858_10995"/>
<reference evidence="2 3" key="1">
    <citation type="submission" date="2016-10" db="EMBL/GenBank/DDBJ databases">
        <authorList>
            <person name="de Groot N.N."/>
        </authorList>
    </citation>
    <scope>NUCLEOTIDE SEQUENCE [LARGE SCALE GENOMIC DNA]</scope>
    <source>
        <strain evidence="2 3">DSM 17862</strain>
    </source>
</reference>
<evidence type="ECO:0000256" key="1">
    <source>
        <dbReference type="SAM" id="MobiDB-lite"/>
    </source>
</evidence>
<dbReference type="EMBL" id="FOHO01000009">
    <property type="protein sequence ID" value="SET74986.1"/>
    <property type="molecule type" value="Genomic_DNA"/>
</dbReference>
<feature type="region of interest" description="Disordered" evidence="1">
    <location>
        <begin position="838"/>
        <end position="868"/>
    </location>
</feature>
<evidence type="ECO:0000313" key="2">
    <source>
        <dbReference type="EMBL" id="SET74986.1"/>
    </source>
</evidence>
<dbReference type="InterPro" id="IPR023346">
    <property type="entry name" value="Lysozyme-like_dom_sf"/>
</dbReference>
<keyword evidence="3" id="KW-1185">Reference proteome</keyword>
<evidence type="ECO:0008006" key="4">
    <source>
        <dbReference type="Google" id="ProtNLM"/>
    </source>
</evidence>
<gene>
    <name evidence="2" type="ORF">SAMN04489858_10995</name>
</gene>
<proteinExistence type="predicted"/>
<evidence type="ECO:0000313" key="3">
    <source>
        <dbReference type="Proteomes" id="UP000199180"/>
    </source>
</evidence>
<dbReference type="OrthoDB" id="9805070at2"/>
<sequence>MAMRVPGYERREVVQVQQPVGVTPRQSGVGQVAQGLANAGAMFDQWQADVDEADAKRADTAFSQDIRTALNDPEKGYLYARGGDAMSRRKEVISGLEQAYNQRLNGLSPAAKEMAQRALQARKDSALSGIATHAGRERITYLDNQSDARMQAAVNDALVDPRSIDRSRQILRGEISERASRAGWSPEQTAAAYTTAESEMYRMATVSMAQSDPVAAAEFLTAHAATMDPGELMAARDALLKPLAAVAERDAISGMQAGDGPAVSLDDIVAKIIGAESSGNPNAKNPNSSASGLGQFIDSTWLNVVKKYRPDVAAGRSDADLIALKGDRALGREMTLRYTQENASALQAAGHVATPGNVYLAHFLGPAGARTVLAASDDASVSDLLPAEVLKANSFLRGMTVADLRGWSDKKMGGTGVVQSFSPRVSEAINALPSFQAEQVRQASFSGVSAWQTQEAAAVKAAQTQAVDSFKLRIAQADKTLTDGEILSADIDDGDKATLITSRKTKFKEVAQTATDVAAFQAGRLIVDPYSGEGRKRADALFGEMAKTIPEGQSSLPMIEGIVEQTGIVPSSVSGALRMGLTSRDPAQVQQALMMGQRIDAIDPHAMGRRDGGGQVSDRVDLFNHLTGPIGLSAEDATRRIMDMDDPQKQADRKALLGSPDTETWLKENATTESARAVFDEGWFSSAPQLGETPMQSAAATAEYREILQESLVDANGDEDMAKQLAASRFRRRYGVSSYNLSQSGAVTRLPPEVTYPKGLDGTHDYIGEQAIAALSAEDITASSVFMQADVQTEADMRAGRPPRYALFYVDEEGMVQQFQHAFYADPPSPADIAKTRRDEAMKAQRDLLRRNQELRAPENQRGNNALR</sequence>